<keyword evidence="2" id="KW-1185">Reference proteome</keyword>
<name>A0A6P1TM46_9FIRM</name>
<organism evidence="1 2">
    <name type="scientific">Anaerocolumna sedimenticola</name>
    <dbReference type="NCBI Taxonomy" id="2696063"/>
    <lineage>
        <taxon>Bacteria</taxon>
        <taxon>Bacillati</taxon>
        <taxon>Bacillota</taxon>
        <taxon>Clostridia</taxon>
        <taxon>Lachnospirales</taxon>
        <taxon>Lachnospiraceae</taxon>
        <taxon>Anaerocolumna</taxon>
    </lineage>
</organism>
<proteinExistence type="predicted"/>
<reference evidence="1 2" key="1">
    <citation type="submission" date="2020-01" db="EMBL/GenBank/DDBJ databases">
        <title>Genome analysis of Anaerocolumna sp. CBA3638.</title>
        <authorList>
            <person name="Kim J."/>
            <person name="Roh S.W."/>
        </authorList>
    </citation>
    <scope>NUCLEOTIDE SEQUENCE [LARGE SCALE GENOMIC DNA]</scope>
    <source>
        <strain evidence="1 2">CBA3638</strain>
    </source>
</reference>
<dbReference type="RefSeq" id="WP_161838192.1">
    <property type="nucleotide sequence ID" value="NZ_CP048000.1"/>
</dbReference>
<dbReference type="KEGG" id="anr:Ana3638_11770"/>
<dbReference type="AlphaFoldDB" id="A0A6P1TM46"/>
<dbReference type="EMBL" id="CP048000">
    <property type="protein sequence ID" value="QHQ61367.1"/>
    <property type="molecule type" value="Genomic_DNA"/>
</dbReference>
<dbReference type="Pfam" id="PF13479">
    <property type="entry name" value="AAA_24"/>
    <property type="match status" value="1"/>
</dbReference>
<dbReference type="Proteomes" id="UP000464314">
    <property type="component" value="Chromosome"/>
</dbReference>
<accession>A0A6P1TM46</accession>
<protein>
    <submittedName>
        <fullName evidence="1">AAA family ATPase</fullName>
    </submittedName>
</protein>
<sequence>MGIPVLIIGKSGSGKSTSLRNCNDGFALVNVLGKPLPFKSKIPKVVTDDYQQIMKQLCNAQFKSFVIDDAGYLITNHFMSKHSSVGGGNAVFSLYNDLGDYFWRLIQFVIKSLPADKIVYFFMHEDVNDFGDIRPKTIGKLLDEKVCIEGMFTIVLRCVAENNVHKFITQADAGAVSKSPMGMFDTLEIDNDLKLVDDTIRDYYELNYKEENKNAKTK</sequence>
<evidence type="ECO:0000313" key="1">
    <source>
        <dbReference type="EMBL" id="QHQ61367.1"/>
    </source>
</evidence>
<gene>
    <name evidence="1" type="ORF">Ana3638_11770</name>
</gene>
<evidence type="ECO:0000313" key="2">
    <source>
        <dbReference type="Proteomes" id="UP000464314"/>
    </source>
</evidence>